<evidence type="ECO:0000259" key="1">
    <source>
        <dbReference type="Pfam" id="PF00534"/>
    </source>
</evidence>
<feature type="domain" description="Glycosyl transferase family 1" evidence="1">
    <location>
        <begin position="192"/>
        <end position="357"/>
    </location>
</feature>
<feature type="domain" description="Glycosyltransferase subfamily 4-like N-terminal" evidence="2">
    <location>
        <begin position="14"/>
        <end position="180"/>
    </location>
</feature>
<dbReference type="InterPro" id="IPR050194">
    <property type="entry name" value="Glycosyltransferase_grp1"/>
</dbReference>
<dbReference type="InterPro" id="IPR028098">
    <property type="entry name" value="Glyco_trans_4-like_N"/>
</dbReference>
<evidence type="ECO:0000313" key="4">
    <source>
        <dbReference type="Proteomes" id="UP000194003"/>
    </source>
</evidence>
<accession>A0A1Y2K3M1</accession>
<keyword evidence="3" id="KW-0808">Transferase</keyword>
<gene>
    <name evidence="3" type="ORF">MAIT1_02699</name>
</gene>
<dbReference type="Pfam" id="PF13439">
    <property type="entry name" value="Glyco_transf_4"/>
    <property type="match status" value="1"/>
</dbReference>
<dbReference type="SUPFAM" id="SSF53756">
    <property type="entry name" value="UDP-Glycosyltransferase/glycogen phosphorylase"/>
    <property type="match status" value="1"/>
</dbReference>
<dbReference type="Gene3D" id="3.40.50.2000">
    <property type="entry name" value="Glycogen Phosphorylase B"/>
    <property type="match status" value="2"/>
</dbReference>
<dbReference type="EMBL" id="LVJN01000020">
    <property type="protein sequence ID" value="OSM02539.1"/>
    <property type="molecule type" value="Genomic_DNA"/>
</dbReference>
<dbReference type="AlphaFoldDB" id="A0A1Y2K3M1"/>
<dbReference type="GO" id="GO:0016758">
    <property type="term" value="F:hexosyltransferase activity"/>
    <property type="evidence" value="ECO:0007669"/>
    <property type="project" value="TreeGrafter"/>
</dbReference>
<comment type="caution">
    <text evidence="3">The sequence shown here is derived from an EMBL/GenBank/DDBJ whole genome shotgun (WGS) entry which is preliminary data.</text>
</comment>
<dbReference type="Pfam" id="PF00534">
    <property type="entry name" value="Glycos_transf_1"/>
    <property type="match status" value="1"/>
</dbReference>
<dbReference type="CDD" id="cd03801">
    <property type="entry name" value="GT4_PimA-like"/>
    <property type="match status" value="1"/>
</dbReference>
<reference evidence="3 4" key="1">
    <citation type="journal article" date="2016" name="BMC Genomics">
        <title>Combined genomic and structural analyses of a cultured magnetotactic bacterium reveals its niche adaptation to a dynamic environment.</title>
        <authorList>
            <person name="Araujo A.C."/>
            <person name="Morillo V."/>
            <person name="Cypriano J."/>
            <person name="Teixeira L.C."/>
            <person name="Leao P."/>
            <person name="Lyra S."/>
            <person name="Almeida L.G."/>
            <person name="Bazylinski D.A."/>
            <person name="Vasconcellos A.T."/>
            <person name="Abreu F."/>
            <person name="Lins U."/>
        </authorList>
    </citation>
    <scope>NUCLEOTIDE SEQUENCE [LARGE SCALE GENOMIC DNA]</scope>
    <source>
        <strain evidence="3 4">IT-1</strain>
    </source>
</reference>
<organism evidence="3 4">
    <name type="scientific">Magnetofaba australis IT-1</name>
    <dbReference type="NCBI Taxonomy" id="1434232"/>
    <lineage>
        <taxon>Bacteria</taxon>
        <taxon>Pseudomonadati</taxon>
        <taxon>Pseudomonadota</taxon>
        <taxon>Magnetococcia</taxon>
        <taxon>Magnetococcales</taxon>
        <taxon>Magnetococcaceae</taxon>
        <taxon>Magnetofaba</taxon>
    </lineage>
</organism>
<name>A0A1Y2K3M1_9PROT</name>
<dbReference type="Proteomes" id="UP000194003">
    <property type="component" value="Unassembled WGS sequence"/>
</dbReference>
<evidence type="ECO:0000313" key="3">
    <source>
        <dbReference type="EMBL" id="OSM02539.1"/>
    </source>
</evidence>
<proteinExistence type="predicted"/>
<dbReference type="InterPro" id="IPR001296">
    <property type="entry name" value="Glyco_trans_1"/>
</dbReference>
<dbReference type="PANTHER" id="PTHR45947">
    <property type="entry name" value="SULFOQUINOVOSYL TRANSFERASE SQD2"/>
    <property type="match status" value="1"/>
</dbReference>
<dbReference type="PANTHER" id="PTHR45947:SF3">
    <property type="entry name" value="SULFOQUINOVOSYL TRANSFERASE SQD2"/>
    <property type="match status" value="1"/>
</dbReference>
<sequence length="384" mass="41537">MRILMLTSDYPPDIGGIAAHVHHLAHTLAARGHEITVASVWLDIDQREAITETSGGVTLHRVPGFAHWLGRDITMHRRRLRALARRLQTNTPFDVAHIHGHAWEAFASRRLPGRPPIVGTMHASGFRNRCKSASGRAKLRRRLRHLNAIIAPSAEIAQAAESLHLPRAAIHAIPNAVDADKFTPGAPEGANPWGIDPGNKIVLCLQRIAPVKGTIHLARAARRILDAHPDARLIFAGSETPEYAAQVKHILDESGAMPRCRFLGSVPNDQTPALLRLAQVSVTPSLMEATSIACLEAMACGVAVVGSEVGGIPELIVPGEHGLLTPVGDAHAIADAVIALLDDPQQAKAMGQRGRQRVEENFDWRIAAQKVEAVYTEILEPCET</sequence>
<keyword evidence="4" id="KW-1185">Reference proteome</keyword>
<evidence type="ECO:0000259" key="2">
    <source>
        <dbReference type="Pfam" id="PF13439"/>
    </source>
</evidence>
<protein>
    <submittedName>
        <fullName evidence="3">Putative group 1 glycosyl transferase</fullName>
    </submittedName>
</protein>
<dbReference type="RefSeq" id="WP_085445394.1">
    <property type="nucleotide sequence ID" value="NZ_LVJN01000020.1"/>
</dbReference>
<dbReference type="STRING" id="1434232.MAIT1_02699"/>